<evidence type="ECO:0000313" key="9">
    <source>
        <dbReference type="Proteomes" id="UP000076447"/>
    </source>
</evidence>
<dbReference type="Pfam" id="PF07690">
    <property type="entry name" value="MFS_1"/>
    <property type="match status" value="1"/>
</dbReference>
<dbReference type="RefSeq" id="WP_068707357.1">
    <property type="nucleotide sequence ID" value="NZ_LRIE01000052.1"/>
</dbReference>
<dbReference type="Gene3D" id="1.20.1250.20">
    <property type="entry name" value="MFS general substrate transporter like domains"/>
    <property type="match status" value="1"/>
</dbReference>
<evidence type="ECO:0000256" key="5">
    <source>
        <dbReference type="ARBA" id="ARBA00023136"/>
    </source>
</evidence>
<feature type="transmembrane region" description="Helical" evidence="6">
    <location>
        <begin position="360"/>
        <end position="381"/>
    </location>
</feature>
<feature type="transmembrane region" description="Helical" evidence="6">
    <location>
        <begin position="95"/>
        <end position="116"/>
    </location>
</feature>
<dbReference type="InterPro" id="IPR020846">
    <property type="entry name" value="MFS_dom"/>
</dbReference>
<comment type="subcellular location">
    <subcellularLocation>
        <location evidence="1">Cell membrane</location>
        <topology evidence="1">Multi-pass membrane protein</topology>
    </subcellularLocation>
</comment>
<feature type="transmembrane region" description="Helical" evidence="6">
    <location>
        <begin position="387"/>
        <end position="406"/>
    </location>
</feature>
<feature type="transmembrane region" description="Helical" evidence="6">
    <location>
        <begin position="159"/>
        <end position="178"/>
    </location>
</feature>
<keyword evidence="3 6" id="KW-0812">Transmembrane</keyword>
<evidence type="ECO:0000259" key="7">
    <source>
        <dbReference type="PROSITE" id="PS50850"/>
    </source>
</evidence>
<feature type="domain" description="Major facilitator superfamily (MFS) profile" evidence="7">
    <location>
        <begin position="4"/>
        <end position="409"/>
    </location>
</feature>
<feature type="transmembrane region" description="Helical" evidence="6">
    <location>
        <begin position="128"/>
        <end position="147"/>
    </location>
</feature>
<dbReference type="CDD" id="cd17324">
    <property type="entry name" value="MFS_NepI_like"/>
    <property type="match status" value="1"/>
</dbReference>
<dbReference type="InterPro" id="IPR011701">
    <property type="entry name" value="MFS"/>
</dbReference>
<feature type="transmembrane region" description="Helical" evidence="6">
    <location>
        <begin position="42"/>
        <end position="63"/>
    </location>
</feature>
<evidence type="ECO:0000256" key="4">
    <source>
        <dbReference type="ARBA" id="ARBA00022989"/>
    </source>
</evidence>
<organism evidence="8 9">
    <name type="scientific">Oerskovia enterophila</name>
    <dbReference type="NCBI Taxonomy" id="43678"/>
    <lineage>
        <taxon>Bacteria</taxon>
        <taxon>Bacillati</taxon>
        <taxon>Actinomycetota</taxon>
        <taxon>Actinomycetes</taxon>
        <taxon>Micrococcales</taxon>
        <taxon>Cellulomonadaceae</taxon>
        <taxon>Oerskovia</taxon>
    </lineage>
</organism>
<dbReference type="PANTHER" id="PTHR43124:SF3">
    <property type="entry name" value="CHLORAMPHENICOL EFFLUX PUMP RV0191"/>
    <property type="match status" value="1"/>
</dbReference>
<dbReference type="AlphaFoldDB" id="A0A163SHB9"/>
<feature type="transmembrane region" description="Helical" evidence="6">
    <location>
        <begin position="292"/>
        <end position="313"/>
    </location>
</feature>
<proteinExistence type="predicted"/>
<dbReference type="STRING" id="43678.OJAG_08960"/>
<evidence type="ECO:0000256" key="1">
    <source>
        <dbReference type="ARBA" id="ARBA00004651"/>
    </source>
</evidence>
<dbReference type="GO" id="GO:0005886">
    <property type="term" value="C:plasma membrane"/>
    <property type="evidence" value="ECO:0007669"/>
    <property type="project" value="UniProtKB-SubCell"/>
</dbReference>
<evidence type="ECO:0000313" key="8">
    <source>
        <dbReference type="EMBL" id="KZM36429.1"/>
    </source>
</evidence>
<gene>
    <name evidence="8" type="primary">ydhP_1</name>
    <name evidence="8" type="ORF">OJAG_08960</name>
</gene>
<dbReference type="PANTHER" id="PTHR43124">
    <property type="entry name" value="PURINE EFFLUX PUMP PBUE"/>
    <property type="match status" value="1"/>
</dbReference>
<name>A0A163SHB9_9CELL</name>
<dbReference type="Proteomes" id="UP000076447">
    <property type="component" value="Unassembled WGS sequence"/>
</dbReference>
<dbReference type="EMBL" id="LRIE01000052">
    <property type="protein sequence ID" value="KZM36429.1"/>
    <property type="molecule type" value="Genomic_DNA"/>
</dbReference>
<accession>A0A163SHB9</accession>
<keyword evidence="2" id="KW-1003">Cell membrane</keyword>
<dbReference type="SUPFAM" id="SSF103473">
    <property type="entry name" value="MFS general substrate transporter"/>
    <property type="match status" value="1"/>
</dbReference>
<evidence type="ECO:0000256" key="3">
    <source>
        <dbReference type="ARBA" id="ARBA00022692"/>
    </source>
</evidence>
<sequence>MPLGLLALAVGGFGIGLTEFVIMGLLPEIATEFGVTEAVAGYLISGYALAVAVGAIGLTAAVIRLDRKTVLGSLMILFIAGNLVSALAPTYELLLAGRILAALCHGAFFGIGAVVAADMVAPSKRAGAIAMMFAGLTAANVLGVPFGTFLGQQYGWRSTFWAITAIGVVALVGILLLVPSTRRASGAHGAAPARAASTTPAAGDLALPAGAAPSGTPSLRTELAAFRNPQVWWSMLVTVLGFGGMFGAFTYIAFTVTEVGGFATTSVPWLLVLFGVGLFVGNYLGGKAADRFLTTSLLAILGALTVILAVFALTATSQVMTVVSLVLMGAFGFATVPGLQMRIMGHAQAAPTMASGANIAAFNVGNALGAWIGGLTIAAGLGFTSPLWVGAALTLLAVVALGVATLQERRTAVAPAPAPHVTVPAA</sequence>
<evidence type="ECO:0000256" key="6">
    <source>
        <dbReference type="SAM" id="Phobius"/>
    </source>
</evidence>
<dbReference type="InterPro" id="IPR036259">
    <property type="entry name" value="MFS_trans_sf"/>
</dbReference>
<protein>
    <submittedName>
        <fullName evidence="8">Inner membrane transport protein YdhP</fullName>
    </submittedName>
</protein>
<dbReference type="InterPro" id="IPR050189">
    <property type="entry name" value="MFS_Efflux_Transporters"/>
</dbReference>
<dbReference type="GO" id="GO:0022857">
    <property type="term" value="F:transmembrane transporter activity"/>
    <property type="evidence" value="ECO:0007669"/>
    <property type="project" value="InterPro"/>
</dbReference>
<dbReference type="PATRIC" id="fig|43678.3.peg.937"/>
<feature type="transmembrane region" description="Helical" evidence="6">
    <location>
        <begin position="231"/>
        <end position="254"/>
    </location>
</feature>
<dbReference type="OrthoDB" id="9814237at2"/>
<feature type="transmembrane region" description="Helical" evidence="6">
    <location>
        <begin position="70"/>
        <end position="89"/>
    </location>
</feature>
<keyword evidence="5 6" id="KW-0472">Membrane</keyword>
<comment type="caution">
    <text evidence="8">The sequence shown here is derived from an EMBL/GenBank/DDBJ whole genome shotgun (WGS) entry which is preliminary data.</text>
</comment>
<feature type="transmembrane region" description="Helical" evidence="6">
    <location>
        <begin position="319"/>
        <end position="339"/>
    </location>
</feature>
<reference evidence="8 9" key="1">
    <citation type="submission" date="2016-01" db="EMBL/GenBank/DDBJ databases">
        <title>Genome sequence of Oerskovia enterophila VJag, an agar and cellulose degrading bacterium.</title>
        <authorList>
            <person name="Poehlein A."/>
            <person name="Jag V."/>
            <person name="Bengelsdorf F."/>
            <person name="Duerre P."/>
            <person name="Daniel R."/>
        </authorList>
    </citation>
    <scope>NUCLEOTIDE SEQUENCE [LARGE SCALE GENOMIC DNA]</scope>
    <source>
        <strain evidence="8 9">VJag</strain>
    </source>
</reference>
<keyword evidence="4 6" id="KW-1133">Transmembrane helix</keyword>
<feature type="transmembrane region" description="Helical" evidence="6">
    <location>
        <begin position="266"/>
        <end position="285"/>
    </location>
</feature>
<evidence type="ECO:0000256" key="2">
    <source>
        <dbReference type="ARBA" id="ARBA00022475"/>
    </source>
</evidence>
<dbReference type="PROSITE" id="PS50850">
    <property type="entry name" value="MFS"/>
    <property type="match status" value="1"/>
</dbReference>